<name>A0A7Z0CL89_9MICO</name>
<proteinExistence type="predicted"/>
<dbReference type="Proteomes" id="UP000547973">
    <property type="component" value="Unassembled WGS sequence"/>
</dbReference>
<accession>A0A7Z0CL89</accession>
<gene>
    <name evidence="1" type="ORF">BKA03_002792</name>
</gene>
<keyword evidence="2" id="KW-1185">Reference proteome</keyword>
<dbReference type="RefSeq" id="WP_062075138.1">
    <property type="nucleotide sequence ID" value="NZ_BBRC01000006.1"/>
</dbReference>
<protein>
    <submittedName>
        <fullName evidence="1">Uncharacterized protein</fullName>
    </submittedName>
</protein>
<dbReference type="InterPro" id="IPR046275">
    <property type="entry name" value="DUF6308"/>
</dbReference>
<reference evidence="1 2" key="1">
    <citation type="submission" date="2020-07" db="EMBL/GenBank/DDBJ databases">
        <title>Sequencing the genomes of 1000 actinobacteria strains.</title>
        <authorList>
            <person name="Klenk H.-P."/>
        </authorList>
    </citation>
    <scope>NUCLEOTIDE SEQUENCE [LARGE SCALE GENOMIC DNA]</scope>
    <source>
        <strain evidence="1 2">DSM 19970</strain>
    </source>
</reference>
<comment type="caution">
    <text evidence="1">The sequence shown here is derived from an EMBL/GenBank/DDBJ whole genome shotgun (WGS) entry which is preliminary data.</text>
</comment>
<dbReference type="EMBL" id="JACBZO010000001">
    <property type="protein sequence ID" value="NYI42673.1"/>
    <property type="molecule type" value="Genomic_DNA"/>
</dbReference>
<sequence>MTTEEFTWAELDEADFKKARDTIVHALEVANLAAYYRRYGNYAGVTFTDIEPNDPYDLTASDLHAVSMLSVTVEPAATRRLLEPSMLREVVLHALAHVPVDVRLEDAKMEQLERAWNLQAALKEALAPYGANKSNCWVTASKISARKRPLLIPVRDNVVGRALGPAALKSAGVYWQLMADALRDTAVQDALVEAQKRVETCVVTGKWGSKVGTELGPVELETNPMRLIDVALWMAHAKGKAVPLEPEETVTE</sequence>
<dbReference type="AlphaFoldDB" id="A0A7Z0CL89"/>
<organism evidence="1 2">
    <name type="scientific">Demequina lutea</name>
    <dbReference type="NCBI Taxonomy" id="431489"/>
    <lineage>
        <taxon>Bacteria</taxon>
        <taxon>Bacillati</taxon>
        <taxon>Actinomycetota</taxon>
        <taxon>Actinomycetes</taxon>
        <taxon>Micrococcales</taxon>
        <taxon>Demequinaceae</taxon>
        <taxon>Demequina</taxon>
    </lineage>
</organism>
<evidence type="ECO:0000313" key="2">
    <source>
        <dbReference type="Proteomes" id="UP000547973"/>
    </source>
</evidence>
<dbReference type="OrthoDB" id="5178186at2"/>
<dbReference type="Pfam" id="PF19827">
    <property type="entry name" value="DUF6308"/>
    <property type="match status" value="1"/>
</dbReference>
<evidence type="ECO:0000313" key="1">
    <source>
        <dbReference type="EMBL" id="NYI42673.1"/>
    </source>
</evidence>